<comment type="caution">
    <text evidence="1">The sequence shown here is derived from an EMBL/GenBank/DDBJ whole genome shotgun (WGS) entry which is preliminary data.</text>
</comment>
<evidence type="ECO:0000313" key="1">
    <source>
        <dbReference type="EMBL" id="KAL2049025.1"/>
    </source>
</evidence>
<organism evidence="1 2">
    <name type="scientific">Lepraria finkii</name>
    <dbReference type="NCBI Taxonomy" id="1340010"/>
    <lineage>
        <taxon>Eukaryota</taxon>
        <taxon>Fungi</taxon>
        <taxon>Dikarya</taxon>
        <taxon>Ascomycota</taxon>
        <taxon>Pezizomycotina</taxon>
        <taxon>Lecanoromycetes</taxon>
        <taxon>OSLEUM clade</taxon>
        <taxon>Lecanoromycetidae</taxon>
        <taxon>Lecanorales</taxon>
        <taxon>Lecanorineae</taxon>
        <taxon>Stereocaulaceae</taxon>
        <taxon>Lepraria</taxon>
    </lineage>
</organism>
<accession>A0ABR4ATI7</accession>
<sequence length="204" mass="23180">MNTNHRGVLAISTNVPQVLRTESVMLYSIRCSVLIQNGAEFLKSQPQPETQVHAIRREYSKGITTDRSIYESKTSTGTVYATTNLLYSDKGLLTHDPSLSATRPLTKRSKLPTLDHLAKYASAATICCPHTLLKGCPLARCHQQKRWKDYIWVSKATEFQKYYFSTSLVTHPRQRGSARGCRSLPQSGHPSVYHWLRTKHTVRY</sequence>
<reference evidence="1 2" key="1">
    <citation type="submission" date="2024-09" db="EMBL/GenBank/DDBJ databases">
        <title>Rethinking Asexuality: The Enigmatic Case of Functional Sexual Genes in Lepraria (Stereocaulaceae).</title>
        <authorList>
            <person name="Doellman M."/>
            <person name="Sun Y."/>
            <person name="Barcenas-Pena A."/>
            <person name="Lumbsch H.T."/>
            <person name="Grewe F."/>
        </authorList>
    </citation>
    <scope>NUCLEOTIDE SEQUENCE [LARGE SCALE GENOMIC DNA]</scope>
    <source>
        <strain evidence="1 2">Grewe 0041</strain>
    </source>
</reference>
<protein>
    <submittedName>
        <fullName evidence="1">Uncharacterized protein</fullName>
    </submittedName>
</protein>
<gene>
    <name evidence="1" type="ORF">ABVK25_010696</name>
</gene>
<keyword evidence="2" id="KW-1185">Reference proteome</keyword>
<dbReference type="Proteomes" id="UP001590951">
    <property type="component" value="Unassembled WGS sequence"/>
</dbReference>
<dbReference type="EMBL" id="JBHFEH010000073">
    <property type="protein sequence ID" value="KAL2049025.1"/>
    <property type="molecule type" value="Genomic_DNA"/>
</dbReference>
<name>A0ABR4ATI7_9LECA</name>
<proteinExistence type="predicted"/>
<evidence type="ECO:0000313" key="2">
    <source>
        <dbReference type="Proteomes" id="UP001590951"/>
    </source>
</evidence>